<keyword evidence="3" id="KW-1185">Reference proteome</keyword>
<dbReference type="CDD" id="cd03449">
    <property type="entry name" value="R_hydratase"/>
    <property type="match status" value="1"/>
</dbReference>
<proteinExistence type="predicted"/>
<dbReference type="GO" id="GO:0019171">
    <property type="term" value="F:(3R)-hydroxyacyl-[acyl-carrier-protein] dehydratase activity"/>
    <property type="evidence" value="ECO:0007669"/>
    <property type="project" value="TreeGrafter"/>
</dbReference>
<name>A0A444YBR4_ARAHY</name>
<dbReference type="PANTHER" id="PTHR43437:SF3">
    <property type="entry name" value="HYDROXYACYL-THIOESTER DEHYDRATASE TYPE 2, MITOCHONDRIAL"/>
    <property type="match status" value="1"/>
</dbReference>
<protein>
    <recommendedName>
        <fullName evidence="1">MaoC-like domain-containing protein</fullName>
    </recommendedName>
</protein>
<dbReference type="SMR" id="A0A444YBR4"/>
<organism evidence="2 3">
    <name type="scientific">Arachis hypogaea</name>
    <name type="common">Peanut</name>
    <dbReference type="NCBI Taxonomy" id="3818"/>
    <lineage>
        <taxon>Eukaryota</taxon>
        <taxon>Viridiplantae</taxon>
        <taxon>Streptophyta</taxon>
        <taxon>Embryophyta</taxon>
        <taxon>Tracheophyta</taxon>
        <taxon>Spermatophyta</taxon>
        <taxon>Magnoliopsida</taxon>
        <taxon>eudicotyledons</taxon>
        <taxon>Gunneridae</taxon>
        <taxon>Pentapetalae</taxon>
        <taxon>rosids</taxon>
        <taxon>fabids</taxon>
        <taxon>Fabales</taxon>
        <taxon>Fabaceae</taxon>
        <taxon>Papilionoideae</taxon>
        <taxon>50 kb inversion clade</taxon>
        <taxon>dalbergioids sensu lato</taxon>
        <taxon>Dalbergieae</taxon>
        <taxon>Pterocarpus clade</taxon>
        <taxon>Arachis</taxon>
    </lineage>
</organism>
<dbReference type="PANTHER" id="PTHR43437">
    <property type="entry name" value="HYDROXYACYL-THIOESTER DEHYDRATASE TYPE 2, MITOCHONDRIAL-RELATED"/>
    <property type="match status" value="1"/>
</dbReference>
<dbReference type="Gene3D" id="3.10.129.10">
    <property type="entry name" value="Hotdog Thioesterase"/>
    <property type="match status" value="1"/>
</dbReference>
<evidence type="ECO:0000313" key="2">
    <source>
        <dbReference type="EMBL" id="RYQ99335.1"/>
    </source>
</evidence>
<gene>
    <name evidence="2" type="ORF">Ahy_B07g087269</name>
</gene>
<dbReference type="InterPro" id="IPR050965">
    <property type="entry name" value="UPF0336/Enoyl-CoA_hydratase"/>
</dbReference>
<dbReference type="Proteomes" id="UP000289738">
    <property type="component" value="Chromosome B07"/>
</dbReference>
<dbReference type="AlphaFoldDB" id="A0A444YBR4"/>
<dbReference type="GO" id="GO:0005739">
    <property type="term" value="C:mitochondrion"/>
    <property type="evidence" value="ECO:0007669"/>
    <property type="project" value="TreeGrafter"/>
</dbReference>
<dbReference type="InterPro" id="IPR002539">
    <property type="entry name" value="MaoC-like_dom"/>
</dbReference>
<dbReference type="SUPFAM" id="SSF54637">
    <property type="entry name" value="Thioesterase/thiol ester dehydrase-isomerase"/>
    <property type="match status" value="1"/>
</dbReference>
<dbReference type="InterPro" id="IPR029069">
    <property type="entry name" value="HotDog_dom_sf"/>
</dbReference>
<reference evidence="2 3" key="1">
    <citation type="submission" date="2019-01" db="EMBL/GenBank/DDBJ databases">
        <title>Sequencing of cultivated peanut Arachis hypogaea provides insights into genome evolution and oil improvement.</title>
        <authorList>
            <person name="Chen X."/>
        </authorList>
    </citation>
    <scope>NUCLEOTIDE SEQUENCE [LARGE SCALE GENOMIC DNA]</scope>
    <source>
        <strain evidence="3">cv. Fuhuasheng</strain>
        <tissue evidence="2">Leaves</tissue>
    </source>
</reference>
<dbReference type="Gramene" id="arahy.Tifrunner.gnm2.ann2.Ah17g161500.1">
    <property type="protein sequence ID" value="arahy.Tifrunner.gnm2.ann2.Ah17g161500.1-CDS"/>
    <property type="gene ID" value="arahy.Tifrunner.gnm2.ann2.Ah17g161500"/>
</dbReference>
<evidence type="ECO:0000313" key="3">
    <source>
        <dbReference type="Proteomes" id="UP000289738"/>
    </source>
</evidence>
<sequence>MFLIWSLVSSKTLSQRWFSSATTPQVLRTGDVLRQSRLFTEEDVIQYSKVSHDSNPLHTNPTAARDVGFEGPLVHGMLIASLFPCIISSYFPGAVYVSQSLNFKFPVHIGDHITGEVQATNLKENKNRYLAKFKTRCLMNGELLVIEGEATSMSTTLTFEQKQCKEH</sequence>
<evidence type="ECO:0000259" key="1">
    <source>
        <dbReference type="Pfam" id="PF01575"/>
    </source>
</evidence>
<dbReference type="STRING" id="3818.A0A444YBR4"/>
<feature type="domain" description="MaoC-like" evidence="1">
    <location>
        <begin position="34"/>
        <end position="126"/>
    </location>
</feature>
<accession>A0A444YBR4</accession>
<comment type="caution">
    <text evidence="2">The sequence shown here is derived from an EMBL/GenBank/DDBJ whole genome shotgun (WGS) entry which is preliminary data.</text>
</comment>
<dbReference type="Pfam" id="PF01575">
    <property type="entry name" value="MaoC_dehydratas"/>
    <property type="match status" value="1"/>
</dbReference>
<dbReference type="EMBL" id="SDMP01000017">
    <property type="protein sequence ID" value="RYQ99335.1"/>
    <property type="molecule type" value="Genomic_DNA"/>
</dbReference>
<dbReference type="GO" id="GO:0006633">
    <property type="term" value="P:fatty acid biosynthetic process"/>
    <property type="evidence" value="ECO:0007669"/>
    <property type="project" value="TreeGrafter"/>
</dbReference>